<accession>A0A0F9ZUY4</accession>
<comment type="caution">
    <text evidence="1">The sequence shown here is derived from an EMBL/GenBank/DDBJ whole genome shotgun (WGS) entry which is preliminary data.</text>
</comment>
<evidence type="ECO:0000313" key="1">
    <source>
        <dbReference type="EMBL" id="KKP48064.1"/>
    </source>
</evidence>
<evidence type="ECO:0000313" key="2">
    <source>
        <dbReference type="Proteomes" id="UP000033995"/>
    </source>
</evidence>
<sequence length="57" mass="6916">MTKTFKNNYTKYLQKKTTDKQFFSFFRSIMPEIIVRTTKLEGERVNRKFVSSLFLNN</sequence>
<protein>
    <submittedName>
        <fullName evidence="1">Uncharacterized protein</fullName>
    </submittedName>
</protein>
<name>A0A0F9ZUY4_9BACT</name>
<proteinExistence type="predicted"/>
<gene>
    <name evidence="1" type="ORF">UR38_C0002G0167</name>
</gene>
<dbReference type="Proteomes" id="UP000033995">
    <property type="component" value="Unassembled WGS sequence"/>
</dbReference>
<reference evidence="1 2" key="1">
    <citation type="journal article" date="2015" name="Nature">
        <title>rRNA introns, odd ribosomes, and small enigmatic genomes across a large radiation of phyla.</title>
        <authorList>
            <person name="Brown C.T."/>
            <person name="Hug L.A."/>
            <person name="Thomas B.C."/>
            <person name="Sharon I."/>
            <person name="Castelle C.J."/>
            <person name="Singh A."/>
            <person name="Wilkins M.J."/>
            <person name="Williams K.H."/>
            <person name="Banfield J.F."/>
        </authorList>
    </citation>
    <scope>NUCLEOTIDE SEQUENCE [LARGE SCALE GENOMIC DNA]</scope>
</reference>
<dbReference type="AlphaFoldDB" id="A0A0F9ZUY4"/>
<dbReference type="EMBL" id="LBOZ01000002">
    <property type="protein sequence ID" value="KKP48064.1"/>
    <property type="molecule type" value="Genomic_DNA"/>
</dbReference>
<organism evidence="1 2">
    <name type="scientific">Candidatus Woesebacteria bacterium GW2011_GWA2_33_28</name>
    <dbReference type="NCBI Taxonomy" id="1618561"/>
    <lineage>
        <taxon>Bacteria</taxon>
        <taxon>Candidatus Woeseibacteriota</taxon>
    </lineage>
</organism>